<dbReference type="Pfam" id="PF04082">
    <property type="entry name" value="Fungal_trans"/>
    <property type="match status" value="1"/>
</dbReference>
<keyword evidence="2" id="KW-0479">Metal-binding</keyword>
<keyword evidence="3" id="KW-0539">Nucleus</keyword>
<dbReference type="Pfam" id="PF00172">
    <property type="entry name" value="Zn_clus"/>
    <property type="match status" value="1"/>
</dbReference>
<evidence type="ECO:0000313" key="7">
    <source>
        <dbReference type="Proteomes" id="UP000039046"/>
    </source>
</evidence>
<evidence type="ECO:0000313" key="6">
    <source>
        <dbReference type="EMBL" id="CEJ91328.1"/>
    </source>
</evidence>
<dbReference type="PROSITE" id="PS00463">
    <property type="entry name" value="ZN2_CY6_FUNGAL_1"/>
    <property type="match status" value="1"/>
</dbReference>
<dbReference type="GO" id="GO:0008270">
    <property type="term" value="F:zinc ion binding"/>
    <property type="evidence" value="ECO:0007669"/>
    <property type="project" value="InterPro"/>
</dbReference>
<dbReference type="SMART" id="SM00906">
    <property type="entry name" value="Fungal_trans"/>
    <property type="match status" value="1"/>
</dbReference>
<feature type="region of interest" description="Disordered" evidence="4">
    <location>
        <begin position="46"/>
        <end position="82"/>
    </location>
</feature>
<dbReference type="CDD" id="cd12148">
    <property type="entry name" value="fungal_TF_MHR"/>
    <property type="match status" value="1"/>
</dbReference>
<name>A0A0A1TKY6_9HYPO</name>
<feature type="domain" description="Zn(2)-C6 fungal-type" evidence="5">
    <location>
        <begin position="14"/>
        <end position="45"/>
    </location>
</feature>
<comment type="subcellular location">
    <subcellularLocation>
        <location evidence="1">Nucleus</location>
    </subcellularLocation>
</comment>
<dbReference type="Gene3D" id="4.10.240.10">
    <property type="entry name" value="Zn(2)-C6 fungal-type DNA-binding domain"/>
    <property type="match status" value="1"/>
</dbReference>
<dbReference type="SUPFAM" id="SSF57701">
    <property type="entry name" value="Zn2/Cys6 DNA-binding domain"/>
    <property type="match status" value="1"/>
</dbReference>
<dbReference type="GO" id="GO:0005634">
    <property type="term" value="C:nucleus"/>
    <property type="evidence" value="ECO:0007669"/>
    <property type="project" value="UniProtKB-SubCell"/>
</dbReference>
<dbReference type="InterPro" id="IPR007219">
    <property type="entry name" value="XnlR_reg_dom"/>
</dbReference>
<dbReference type="PROSITE" id="PS50048">
    <property type="entry name" value="ZN2_CY6_FUNGAL_2"/>
    <property type="match status" value="1"/>
</dbReference>
<dbReference type="CDD" id="cd00067">
    <property type="entry name" value="GAL4"/>
    <property type="match status" value="1"/>
</dbReference>
<dbReference type="InterPro" id="IPR050613">
    <property type="entry name" value="Sec_Metabolite_Reg"/>
</dbReference>
<sequence>MLLGIPKRKRPVISCGECHRRKQKCDRRQPCAHCIKRGVQDACRYEPDDDRTSYDIRPPTSRRKDSLTQPSTAATPTTPTSTLSEELKQLGYTSSITGTAGLISNLGQLGTKQQQKLPIDSTATPYVSIIRQLPSQKCTNILVQSFFQNVAWQYDIVDETIFNRQLTQWNSLSYAQLRLAPDSLPVNLQSFPSLLFQVLAQALLFQPLVYDKSLDGLKYIPNMELSDRAEDFSNAGQELAACFRRRELTLNMVQAQLMRACFEKTTGAVVDAWHTLGTAIRNAQELGLHLLGPEEMASTTVPASERDLGRKLWLMLHIWDNHMAIVLGRPLFTRMNPNDVPSPMSWSHSPASSPSMPKVPQPRDVILCGYHTAYRFLQDIRDLEQRKIEDCRALIQGIHEKIATNITNLPAWAAAQRSRDGEPAWLAAALETMLTNVHFVLFALHRPFVFKEQSSRERAFYSAMQILESQTRLFNLMQDLQYHSFNLVFSTFDAMVLIAALQIRFPDEFIEQLPATKQNLEWGLNRLNVLQARNNLAGPAYSTIERLCRKLSVVAFPTQHMRQVDGTPASLTSTTLVGAENEMSPVNWDGFTHFAFGSISAPPVDDILINDGILGAYPEHHQGAFNNLTQLPLGFFDTMENGKPGE</sequence>
<reference evidence="6 7" key="1">
    <citation type="journal article" date="2015" name="Genome Announc.">
        <title>Draft Genome Sequence and Gene Annotation of the Entomopathogenic Fungus Verticillium hemipterigenum.</title>
        <authorList>
            <person name="Horn F."/>
            <person name="Habel A."/>
            <person name="Scharf D.H."/>
            <person name="Dworschak J."/>
            <person name="Brakhage A.A."/>
            <person name="Guthke R."/>
            <person name="Hertweck C."/>
            <person name="Linde J."/>
        </authorList>
    </citation>
    <scope>NUCLEOTIDE SEQUENCE [LARGE SCALE GENOMIC DNA]</scope>
</reference>
<proteinExistence type="predicted"/>
<dbReference type="PANTHER" id="PTHR31001:SF87">
    <property type="entry name" value="COL-21"/>
    <property type="match status" value="1"/>
</dbReference>
<dbReference type="PANTHER" id="PTHR31001">
    <property type="entry name" value="UNCHARACTERIZED TRANSCRIPTIONAL REGULATORY PROTEIN"/>
    <property type="match status" value="1"/>
</dbReference>
<keyword evidence="7" id="KW-1185">Reference proteome</keyword>
<dbReference type="Proteomes" id="UP000039046">
    <property type="component" value="Unassembled WGS sequence"/>
</dbReference>
<gene>
    <name evidence="6" type="ORF">VHEMI07047</name>
</gene>
<evidence type="ECO:0000259" key="5">
    <source>
        <dbReference type="PROSITE" id="PS50048"/>
    </source>
</evidence>
<dbReference type="GO" id="GO:0003677">
    <property type="term" value="F:DNA binding"/>
    <property type="evidence" value="ECO:0007669"/>
    <property type="project" value="InterPro"/>
</dbReference>
<dbReference type="HOGENOM" id="CLU_013838_0_0_1"/>
<dbReference type="InterPro" id="IPR001138">
    <property type="entry name" value="Zn2Cys6_DnaBD"/>
</dbReference>
<feature type="compositionally biased region" description="Low complexity" evidence="4">
    <location>
        <begin position="67"/>
        <end position="82"/>
    </location>
</feature>
<dbReference type="InterPro" id="IPR036864">
    <property type="entry name" value="Zn2-C6_fun-type_DNA-bd_sf"/>
</dbReference>
<organism evidence="6 7">
    <name type="scientific">[Torrubiella] hemipterigena</name>
    <dbReference type="NCBI Taxonomy" id="1531966"/>
    <lineage>
        <taxon>Eukaryota</taxon>
        <taxon>Fungi</taxon>
        <taxon>Dikarya</taxon>
        <taxon>Ascomycota</taxon>
        <taxon>Pezizomycotina</taxon>
        <taxon>Sordariomycetes</taxon>
        <taxon>Hypocreomycetidae</taxon>
        <taxon>Hypocreales</taxon>
        <taxon>Clavicipitaceae</taxon>
        <taxon>Clavicipitaceae incertae sedis</taxon>
        <taxon>'Torrubiella' clade</taxon>
    </lineage>
</organism>
<protein>
    <recommendedName>
        <fullName evidence="5">Zn(2)-C6 fungal-type domain-containing protein</fullName>
    </recommendedName>
</protein>
<evidence type="ECO:0000256" key="2">
    <source>
        <dbReference type="ARBA" id="ARBA00022723"/>
    </source>
</evidence>
<dbReference type="AlphaFoldDB" id="A0A0A1TKY6"/>
<accession>A0A0A1TKY6</accession>
<evidence type="ECO:0000256" key="4">
    <source>
        <dbReference type="SAM" id="MobiDB-lite"/>
    </source>
</evidence>
<evidence type="ECO:0000256" key="3">
    <source>
        <dbReference type="ARBA" id="ARBA00023242"/>
    </source>
</evidence>
<dbReference type="GO" id="GO:0000981">
    <property type="term" value="F:DNA-binding transcription factor activity, RNA polymerase II-specific"/>
    <property type="evidence" value="ECO:0007669"/>
    <property type="project" value="InterPro"/>
</dbReference>
<dbReference type="OrthoDB" id="10263753at2759"/>
<dbReference type="GO" id="GO:0006351">
    <property type="term" value="P:DNA-templated transcription"/>
    <property type="evidence" value="ECO:0007669"/>
    <property type="project" value="InterPro"/>
</dbReference>
<dbReference type="EMBL" id="CDHN01000003">
    <property type="protein sequence ID" value="CEJ91328.1"/>
    <property type="molecule type" value="Genomic_DNA"/>
</dbReference>
<evidence type="ECO:0000256" key="1">
    <source>
        <dbReference type="ARBA" id="ARBA00004123"/>
    </source>
</evidence>
<dbReference type="SMART" id="SM00066">
    <property type="entry name" value="GAL4"/>
    <property type="match status" value="1"/>
</dbReference>
<dbReference type="STRING" id="1531966.A0A0A1TKY6"/>